<name>A0ABD3WP29_SINWO</name>
<dbReference type="Proteomes" id="UP001634394">
    <property type="component" value="Unassembled WGS sequence"/>
</dbReference>
<comment type="cofactor">
    <cofactor evidence="1">
        <name>pyridoxal 5'-phosphate</name>
        <dbReference type="ChEBI" id="CHEBI:597326"/>
    </cofactor>
</comment>
<keyword evidence="4" id="KW-0456">Lyase</keyword>
<organism evidence="6 7">
    <name type="scientific">Sinanodonta woodiana</name>
    <name type="common">Chinese pond mussel</name>
    <name type="synonym">Anodonta woodiana</name>
    <dbReference type="NCBI Taxonomy" id="1069815"/>
    <lineage>
        <taxon>Eukaryota</taxon>
        <taxon>Metazoa</taxon>
        <taxon>Spiralia</taxon>
        <taxon>Lophotrochozoa</taxon>
        <taxon>Mollusca</taxon>
        <taxon>Bivalvia</taxon>
        <taxon>Autobranchia</taxon>
        <taxon>Heteroconchia</taxon>
        <taxon>Palaeoheterodonta</taxon>
        <taxon>Unionida</taxon>
        <taxon>Unionoidea</taxon>
        <taxon>Unionidae</taxon>
        <taxon>Unioninae</taxon>
        <taxon>Sinanodonta</taxon>
    </lineage>
</organism>
<evidence type="ECO:0000256" key="4">
    <source>
        <dbReference type="ARBA" id="ARBA00023239"/>
    </source>
</evidence>
<keyword evidence="7" id="KW-1185">Reference proteome</keyword>
<dbReference type="PANTHER" id="PTHR43727">
    <property type="entry name" value="DIAMINOPIMELATE DECARBOXYLASE"/>
    <property type="match status" value="1"/>
</dbReference>
<dbReference type="Pfam" id="PF02784">
    <property type="entry name" value="Orn_Arg_deC_N"/>
    <property type="match status" value="1"/>
</dbReference>
<dbReference type="GO" id="GO:0016831">
    <property type="term" value="F:carboxy-lyase activity"/>
    <property type="evidence" value="ECO:0007669"/>
    <property type="project" value="UniProtKB-KW"/>
</dbReference>
<accession>A0ABD3WP29</accession>
<evidence type="ECO:0000256" key="1">
    <source>
        <dbReference type="ARBA" id="ARBA00001933"/>
    </source>
</evidence>
<dbReference type="AlphaFoldDB" id="A0ABD3WP29"/>
<dbReference type="SUPFAM" id="SSF51419">
    <property type="entry name" value="PLP-binding barrel"/>
    <property type="match status" value="1"/>
</dbReference>
<keyword evidence="3" id="KW-0663">Pyridoxal phosphate</keyword>
<evidence type="ECO:0000313" key="6">
    <source>
        <dbReference type="EMBL" id="KAL3874240.1"/>
    </source>
</evidence>
<dbReference type="EMBL" id="JBJQND010000006">
    <property type="protein sequence ID" value="KAL3874240.1"/>
    <property type="molecule type" value="Genomic_DNA"/>
</dbReference>
<dbReference type="InterPro" id="IPR022644">
    <property type="entry name" value="De-COase2_N"/>
</dbReference>
<dbReference type="Gene3D" id="3.20.20.10">
    <property type="entry name" value="Alanine racemase"/>
    <property type="match status" value="1"/>
</dbReference>
<evidence type="ECO:0000256" key="2">
    <source>
        <dbReference type="ARBA" id="ARBA00022793"/>
    </source>
</evidence>
<evidence type="ECO:0000256" key="3">
    <source>
        <dbReference type="ARBA" id="ARBA00022898"/>
    </source>
</evidence>
<dbReference type="InterPro" id="IPR029066">
    <property type="entry name" value="PLP-binding_barrel"/>
</dbReference>
<dbReference type="FunFam" id="3.20.20.10:FF:000003">
    <property type="entry name" value="Diaminopimelate decarboxylase"/>
    <property type="match status" value="1"/>
</dbReference>
<feature type="domain" description="Orn/DAP/Arg decarboxylase 2 N-terminal" evidence="5">
    <location>
        <begin position="57"/>
        <end position="232"/>
    </location>
</feature>
<feature type="non-terminal residue" evidence="6">
    <location>
        <position position="256"/>
    </location>
</feature>
<gene>
    <name evidence="6" type="ORF">ACJMK2_037283</name>
</gene>
<dbReference type="PANTHER" id="PTHR43727:SF2">
    <property type="entry name" value="GROUP IV DECARBOXYLASE"/>
    <property type="match status" value="1"/>
</dbReference>
<protein>
    <recommendedName>
        <fullName evidence="5">Orn/DAP/Arg decarboxylase 2 N-terminal domain-containing protein</fullName>
    </recommendedName>
</protein>
<reference evidence="6 7" key="1">
    <citation type="submission" date="2024-11" db="EMBL/GenBank/DDBJ databases">
        <title>Chromosome-level genome assembly of the freshwater bivalve Anodonta woodiana.</title>
        <authorList>
            <person name="Chen X."/>
        </authorList>
    </citation>
    <scope>NUCLEOTIDE SEQUENCE [LARGE SCALE GENOMIC DNA]</scope>
    <source>
        <strain evidence="6">MN2024</strain>
        <tissue evidence="6">Gills</tissue>
    </source>
</reference>
<evidence type="ECO:0000259" key="5">
    <source>
        <dbReference type="Pfam" id="PF02784"/>
    </source>
</evidence>
<evidence type="ECO:0000313" key="7">
    <source>
        <dbReference type="Proteomes" id="UP001634394"/>
    </source>
</evidence>
<keyword evidence="2" id="KW-0210">Decarboxylase</keyword>
<sequence length="256" mass="28876">MADHPVMNNLKDSCSIGFYYDGGFLFCEDVAVKNIKTALKASGIFPSTPFFLYSKNQIIQNIQSYQKPFAELGIPYNINYAMKANMNPSVLNLIKECQCSMTLVSGLELRLALEIGFKPEHLLLNGNGKQDWEVELAVSSGCLLNIDSEFNLQQTNYLCKQLKKTASVLLRVTPDIDPKVHPYVSTGQKSTKFGLPIQDIDQILELIQEEPLIQLVGLHCHLGSCIYDIDIFRWILWPSQHGSFRTVIYVNAGYFN</sequence>
<comment type="caution">
    <text evidence="6">The sequence shown here is derived from an EMBL/GenBank/DDBJ whole genome shotgun (WGS) entry which is preliminary data.</text>
</comment>
<proteinExistence type="predicted"/>